<feature type="compositionally biased region" description="Basic residues" evidence="1">
    <location>
        <begin position="18"/>
        <end position="29"/>
    </location>
</feature>
<sequence>MVASSISALPSTAQAKNPHSHGHSHHAGHGKGNGKGNGYGHGYGHGNDRVAYLSRPRSSFTLSFGTGYAGRGYYYGPPSSSYYYQAPGVRYYATRSSVPSYYGSGYGCSGYGSPGYGSPGYGNTGAAVQQALARSGYYNGSIDGQLGPMSQRAIANYQSDNGLAVTGTVTSSLLRSLGL</sequence>
<accession>A0A512MBN1</accession>
<keyword evidence="4" id="KW-1185">Reference proteome</keyword>
<dbReference type="InterPro" id="IPR036365">
    <property type="entry name" value="PGBD-like_sf"/>
</dbReference>
<feature type="domain" description="Peptidoglycan binding-like" evidence="2">
    <location>
        <begin position="127"/>
        <end position="177"/>
    </location>
</feature>
<dbReference type="Pfam" id="PF01471">
    <property type="entry name" value="PG_binding_1"/>
    <property type="match status" value="1"/>
</dbReference>
<organism evidence="3 4">
    <name type="scientific">Brevifollis gellanilyticus</name>
    <dbReference type="NCBI Taxonomy" id="748831"/>
    <lineage>
        <taxon>Bacteria</taxon>
        <taxon>Pseudomonadati</taxon>
        <taxon>Verrucomicrobiota</taxon>
        <taxon>Verrucomicrobiia</taxon>
        <taxon>Verrucomicrobiales</taxon>
        <taxon>Verrucomicrobiaceae</taxon>
    </lineage>
</organism>
<feature type="region of interest" description="Disordered" evidence="1">
    <location>
        <begin position="1"/>
        <end position="41"/>
    </location>
</feature>
<evidence type="ECO:0000259" key="2">
    <source>
        <dbReference type="Pfam" id="PF01471"/>
    </source>
</evidence>
<evidence type="ECO:0000313" key="3">
    <source>
        <dbReference type="EMBL" id="GEP44137.1"/>
    </source>
</evidence>
<feature type="compositionally biased region" description="Polar residues" evidence="1">
    <location>
        <begin position="1"/>
        <end position="17"/>
    </location>
</feature>
<evidence type="ECO:0000313" key="4">
    <source>
        <dbReference type="Proteomes" id="UP000321577"/>
    </source>
</evidence>
<dbReference type="InterPro" id="IPR002477">
    <property type="entry name" value="Peptidoglycan-bd-like"/>
</dbReference>
<dbReference type="Proteomes" id="UP000321577">
    <property type="component" value="Unassembled WGS sequence"/>
</dbReference>
<dbReference type="EMBL" id="BKAG01000026">
    <property type="protein sequence ID" value="GEP44137.1"/>
    <property type="molecule type" value="Genomic_DNA"/>
</dbReference>
<dbReference type="Gene3D" id="1.10.101.10">
    <property type="entry name" value="PGBD-like superfamily/PGBD"/>
    <property type="match status" value="1"/>
</dbReference>
<feature type="compositionally biased region" description="Gly residues" evidence="1">
    <location>
        <begin position="30"/>
        <end position="41"/>
    </location>
</feature>
<proteinExistence type="predicted"/>
<dbReference type="SUPFAM" id="SSF47090">
    <property type="entry name" value="PGBD-like"/>
    <property type="match status" value="1"/>
</dbReference>
<name>A0A512MBN1_9BACT</name>
<reference evidence="3 4" key="1">
    <citation type="submission" date="2019-07" db="EMBL/GenBank/DDBJ databases">
        <title>Whole genome shotgun sequence of Brevifollis gellanilyticus NBRC 108608.</title>
        <authorList>
            <person name="Hosoyama A."/>
            <person name="Uohara A."/>
            <person name="Ohji S."/>
            <person name="Ichikawa N."/>
        </authorList>
    </citation>
    <scope>NUCLEOTIDE SEQUENCE [LARGE SCALE GENOMIC DNA]</scope>
    <source>
        <strain evidence="3 4">NBRC 108608</strain>
    </source>
</reference>
<evidence type="ECO:0000256" key="1">
    <source>
        <dbReference type="SAM" id="MobiDB-lite"/>
    </source>
</evidence>
<comment type="caution">
    <text evidence="3">The sequence shown here is derived from an EMBL/GenBank/DDBJ whole genome shotgun (WGS) entry which is preliminary data.</text>
</comment>
<gene>
    <name evidence="3" type="ORF">BGE01nite_34280</name>
</gene>
<protein>
    <recommendedName>
        <fullName evidence="2">Peptidoglycan binding-like domain-containing protein</fullName>
    </recommendedName>
</protein>
<dbReference type="OrthoDB" id="195078at2"/>
<dbReference type="InterPro" id="IPR036366">
    <property type="entry name" value="PGBDSf"/>
</dbReference>
<dbReference type="AlphaFoldDB" id="A0A512MBN1"/>
<dbReference type="RefSeq" id="WP_146851794.1">
    <property type="nucleotide sequence ID" value="NZ_BKAG01000026.1"/>
</dbReference>